<evidence type="ECO:0000256" key="1">
    <source>
        <dbReference type="SAM" id="MobiDB-lite"/>
    </source>
</evidence>
<dbReference type="VEuPathDB" id="FungiDB:PHYBLDRAFT_147189"/>
<evidence type="ECO:0000313" key="3">
    <source>
        <dbReference type="Proteomes" id="UP000077315"/>
    </source>
</evidence>
<dbReference type="EMBL" id="KV440984">
    <property type="protein sequence ID" value="OAD72217.1"/>
    <property type="molecule type" value="Genomic_DNA"/>
</dbReference>
<evidence type="ECO:0000313" key="2">
    <source>
        <dbReference type="EMBL" id="OAD72217.1"/>
    </source>
</evidence>
<gene>
    <name evidence="2" type="ORF">PHYBLDRAFT_147189</name>
</gene>
<feature type="region of interest" description="Disordered" evidence="1">
    <location>
        <begin position="1"/>
        <end position="80"/>
    </location>
</feature>
<keyword evidence="3" id="KW-1185">Reference proteome</keyword>
<feature type="compositionally biased region" description="Polar residues" evidence="1">
    <location>
        <begin position="1"/>
        <end position="14"/>
    </location>
</feature>
<dbReference type="InParanoid" id="A0A167M9R0"/>
<accession>A0A167M9R0</accession>
<dbReference type="GeneID" id="28992717"/>
<dbReference type="AlphaFoldDB" id="A0A167M9R0"/>
<dbReference type="RefSeq" id="XP_018290257.1">
    <property type="nucleotide sequence ID" value="XM_018431811.1"/>
</dbReference>
<reference evidence="3" key="1">
    <citation type="submission" date="2015-06" db="EMBL/GenBank/DDBJ databases">
        <title>Expansion of signal transduction pathways in fungi by whole-genome duplication.</title>
        <authorList>
            <consortium name="DOE Joint Genome Institute"/>
            <person name="Corrochano L.M."/>
            <person name="Kuo A."/>
            <person name="Marcet-Houben M."/>
            <person name="Polaino S."/>
            <person name="Salamov A."/>
            <person name="Villalobos J.M."/>
            <person name="Alvarez M.I."/>
            <person name="Avalos J."/>
            <person name="Benito E.P."/>
            <person name="Benoit I."/>
            <person name="Burger G."/>
            <person name="Camino L.P."/>
            <person name="Canovas D."/>
            <person name="Cerda-Olmedo E."/>
            <person name="Cheng J.-F."/>
            <person name="Dominguez A."/>
            <person name="Elias M."/>
            <person name="Eslava A.P."/>
            <person name="Glaser F."/>
            <person name="Grimwood J."/>
            <person name="Gutierrez G."/>
            <person name="Heitman J."/>
            <person name="Henrissat B."/>
            <person name="Iturriaga E.A."/>
            <person name="Lang B.F."/>
            <person name="Lavin J.L."/>
            <person name="Lee S."/>
            <person name="Li W."/>
            <person name="Lindquist E."/>
            <person name="Lopez-Garcia S."/>
            <person name="Luque E.M."/>
            <person name="Marcos A.T."/>
            <person name="Martin J."/>
            <person name="McCluskey K."/>
            <person name="Medina H.R."/>
            <person name="Miralles-Duran A."/>
            <person name="Miyazaki A."/>
            <person name="Munoz-Torres E."/>
            <person name="Oguiza J.A."/>
            <person name="Ohm R."/>
            <person name="Olmedo M."/>
            <person name="Orejas M."/>
            <person name="Ortiz-Castellanos L."/>
            <person name="Pisabarro A.G."/>
            <person name="Rodriguez-Romero J."/>
            <person name="Ruiz-Herrera J."/>
            <person name="Ruiz-Vazquez R."/>
            <person name="Sanz C."/>
            <person name="Schackwitz W."/>
            <person name="Schmutz J."/>
            <person name="Shahriari M."/>
            <person name="Shelest E."/>
            <person name="Silva-Franco F."/>
            <person name="Soanes D."/>
            <person name="Syed K."/>
            <person name="Tagua V.G."/>
            <person name="Talbot N.J."/>
            <person name="Thon M."/>
            <person name="De vries R.P."/>
            <person name="Wiebenga A."/>
            <person name="Yadav J.S."/>
            <person name="Braun E.L."/>
            <person name="Baker S."/>
            <person name="Garre V."/>
            <person name="Horwitz B."/>
            <person name="Torres-Martinez S."/>
            <person name="Idnurm A."/>
            <person name="Herrera-Estrella A."/>
            <person name="Gabaldon T."/>
            <person name="Grigoriev I.V."/>
        </authorList>
    </citation>
    <scope>NUCLEOTIDE SEQUENCE [LARGE SCALE GENOMIC DNA]</scope>
    <source>
        <strain evidence="3">NRRL 1555(-)</strain>
    </source>
</reference>
<feature type="compositionally biased region" description="Low complexity" evidence="1">
    <location>
        <begin position="15"/>
        <end position="27"/>
    </location>
</feature>
<sequence length="80" mass="8079">MSTGSGSSSTPNKISRSLSLCGSSSGSQPGVHPKIKKASNSTKYKHSGRPRGDLGGVPVSIRGGVCTRITKPATPEPQSG</sequence>
<organism evidence="2 3">
    <name type="scientific">Phycomyces blakesleeanus (strain ATCC 8743b / DSM 1359 / FGSC 10004 / NBRC 33097 / NRRL 1555)</name>
    <dbReference type="NCBI Taxonomy" id="763407"/>
    <lineage>
        <taxon>Eukaryota</taxon>
        <taxon>Fungi</taxon>
        <taxon>Fungi incertae sedis</taxon>
        <taxon>Mucoromycota</taxon>
        <taxon>Mucoromycotina</taxon>
        <taxon>Mucoromycetes</taxon>
        <taxon>Mucorales</taxon>
        <taxon>Phycomycetaceae</taxon>
        <taxon>Phycomyces</taxon>
    </lineage>
</organism>
<name>A0A167M9R0_PHYB8</name>
<protein>
    <submittedName>
        <fullName evidence="2">Uncharacterized protein</fullName>
    </submittedName>
</protein>
<feature type="compositionally biased region" description="Basic residues" evidence="1">
    <location>
        <begin position="33"/>
        <end position="49"/>
    </location>
</feature>
<proteinExistence type="predicted"/>
<dbReference type="Proteomes" id="UP000077315">
    <property type="component" value="Unassembled WGS sequence"/>
</dbReference>